<dbReference type="Gene3D" id="3.90.320.10">
    <property type="match status" value="1"/>
</dbReference>
<gene>
    <name evidence="2" type="ORF">DI569_12840</name>
</gene>
<dbReference type="AlphaFoldDB" id="A0A2W5KVW0"/>
<sequence>MKPGVYLDISNEDYHGGDGINKGLLDVVARSAMHARAILDAANDNDREPTAAMVIGTALHTLVLEPENFADIYVGELTQADVPDAIDDRDTLVAMVEELNADRLPKLPTGGTKDEQVARIIGALGEMRMGTDADALAEMKGADLKAFIERLNADRPGHLPTGGNMDALAAILGENGRPVTLWKDVRSRWRAENEGYTVLSPDDLAQLHAMRDAIRAHPAASALLSGDGMAEASVYWTDPATGELCRCRPDWWRKDGIVVDLKTTIDASPEGFAKSLANYRYHVQAPWYLAGTSAAYESGHLPDDWQAPRAFAFIAVEKAAPYAVAVYMLDTASLEVGAAQMRADLDTLAECRRTGVWPGYGDKIKALSLPDWYLRQKAEALGVAE</sequence>
<dbReference type="Proteomes" id="UP000248597">
    <property type="component" value="Unassembled WGS sequence"/>
</dbReference>
<evidence type="ECO:0000313" key="3">
    <source>
        <dbReference type="Proteomes" id="UP000248597"/>
    </source>
</evidence>
<proteinExistence type="predicted"/>
<evidence type="ECO:0000259" key="1">
    <source>
        <dbReference type="Pfam" id="PF12684"/>
    </source>
</evidence>
<protein>
    <recommendedName>
        <fullName evidence="1">Putative exodeoxyribonuclease 8 PDDEXK-like domain-containing protein</fullName>
    </recommendedName>
</protein>
<dbReference type="InterPro" id="IPR011604">
    <property type="entry name" value="PDDEXK-like_dom_sf"/>
</dbReference>
<organism evidence="2 3">
    <name type="scientific">Sphingopyxis macrogoltabida</name>
    <name type="common">Sphingomonas macrogoltabidus</name>
    <dbReference type="NCBI Taxonomy" id="33050"/>
    <lineage>
        <taxon>Bacteria</taxon>
        <taxon>Pseudomonadati</taxon>
        <taxon>Pseudomonadota</taxon>
        <taxon>Alphaproteobacteria</taxon>
        <taxon>Sphingomonadales</taxon>
        <taxon>Sphingomonadaceae</taxon>
        <taxon>Sphingopyxis</taxon>
    </lineage>
</organism>
<dbReference type="InterPro" id="IPR024432">
    <property type="entry name" value="Put_RecE_PDDEXK-like_dom"/>
</dbReference>
<dbReference type="EMBL" id="QFPJ01000035">
    <property type="protein sequence ID" value="PZQ21146.1"/>
    <property type="molecule type" value="Genomic_DNA"/>
</dbReference>
<dbReference type="Pfam" id="PF12684">
    <property type="entry name" value="DUF3799"/>
    <property type="match status" value="1"/>
</dbReference>
<accession>A0A2W5KVW0</accession>
<comment type="caution">
    <text evidence="2">The sequence shown here is derived from an EMBL/GenBank/DDBJ whole genome shotgun (WGS) entry which is preliminary data.</text>
</comment>
<feature type="domain" description="Putative exodeoxyribonuclease 8 PDDEXK-like" evidence="1">
    <location>
        <begin position="196"/>
        <end position="367"/>
    </location>
</feature>
<name>A0A2W5KVW0_SPHMC</name>
<reference evidence="2 3" key="1">
    <citation type="submission" date="2017-08" db="EMBL/GenBank/DDBJ databases">
        <title>Infants hospitalized years apart are colonized by the same room-sourced microbial strains.</title>
        <authorList>
            <person name="Brooks B."/>
            <person name="Olm M.R."/>
            <person name="Firek B.A."/>
            <person name="Baker R."/>
            <person name="Thomas B.C."/>
            <person name="Morowitz M.J."/>
            <person name="Banfield J.F."/>
        </authorList>
    </citation>
    <scope>NUCLEOTIDE SEQUENCE [LARGE SCALE GENOMIC DNA]</scope>
    <source>
        <strain evidence="2">S2_005_003_R2_47</strain>
    </source>
</reference>
<evidence type="ECO:0000313" key="2">
    <source>
        <dbReference type="EMBL" id="PZQ21146.1"/>
    </source>
</evidence>